<sequence length="242" mass="27775">MNPQLQTLIELQKIDSEIAELEQGKAAIPRQIESGRAGIEEKQIRLKEAEDNLLALQKKRKDLEMDVATENDHIAKTKTKLPAVKTNKEYSAILAEVDAVKEKILVLEDQELELMEILEKKEGEIPPLKAHCKEEEEKFNAYKLKKETEAERTEKELEVIRPRRSQVANSLETKWLEHYAKVFNAREGVAVVAIDGNICEGCRQQILPQQVIDVKAGETINYCEQCLRILYWKEDRESAVPK</sequence>
<dbReference type="Gene3D" id="1.10.287.1490">
    <property type="match status" value="1"/>
</dbReference>
<organism evidence="4">
    <name type="scientific">marine metagenome</name>
    <dbReference type="NCBI Taxonomy" id="408172"/>
    <lineage>
        <taxon>unclassified sequences</taxon>
        <taxon>metagenomes</taxon>
        <taxon>ecological metagenomes</taxon>
    </lineage>
</organism>
<keyword evidence="1" id="KW-0175">Coiled coil</keyword>
<feature type="coiled-coil region" evidence="1">
    <location>
        <begin position="32"/>
        <end position="66"/>
    </location>
</feature>
<accession>A0A382HKJ0</accession>
<name>A0A382HKJ0_9ZZZZ</name>
<dbReference type="InterPro" id="IPR052376">
    <property type="entry name" value="Oxidative_Scav/Glycosyltrans"/>
</dbReference>
<gene>
    <name evidence="4" type="ORF">METZ01_LOCUS240271</name>
</gene>
<dbReference type="AlphaFoldDB" id="A0A382HKJ0"/>
<evidence type="ECO:0000313" key="4">
    <source>
        <dbReference type="EMBL" id="SVB87417.1"/>
    </source>
</evidence>
<dbReference type="PANTHER" id="PTHR39082:SF1">
    <property type="entry name" value="SCAVENGER RECEPTOR CLASS A MEMBER 3"/>
    <property type="match status" value="1"/>
</dbReference>
<evidence type="ECO:0000259" key="3">
    <source>
        <dbReference type="Pfam" id="PF24481"/>
    </source>
</evidence>
<dbReference type="PANTHER" id="PTHR39082">
    <property type="entry name" value="PHOSPHOLIPASE C-BETA-2-RELATED"/>
    <property type="match status" value="1"/>
</dbReference>
<dbReference type="InterPro" id="IPR056003">
    <property type="entry name" value="CT398_CC_hairpin"/>
</dbReference>
<evidence type="ECO:0008006" key="5">
    <source>
        <dbReference type="Google" id="ProtNLM"/>
    </source>
</evidence>
<feature type="domain" description="C4-type zinc ribbon" evidence="2">
    <location>
        <begin position="199"/>
        <end position="230"/>
    </location>
</feature>
<dbReference type="InterPro" id="IPR003743">
    <property type="entry name" value="Zf-RING_7"/>
</dbReference>
<proteinExistence type="predicted"/>
<evidence type="ECO:0000256" key="1">
    <source>
        <dbReference type="SAM" id="Coils"/>
    </source>
</evidence>
<dbReference type="Pfam" id="PF24481">
    <property type="entry name" value="CT398_CC"/>
    <property type="match status" value="1"/>
</dbReference>
<reference evidence="4" key="1">
    <citation type="submission" date="2018-05" db="EMBL/GenBank/DDBJ databases">
        <authorList>
            <person name="Lanie J.A."/>
            <person name="Ng W.-L."/>
            <person name="Kazmierczak K.M."/>
            <person name="Andrzejewski T.M."/>
            <person name="Davidsen T.M."/>
            <person name="Wayne K.J."/>
            <person name="Tettelin H."/>
            <person name="Glass J.I."/>
            <person name="Rusch D."/>
            <person name="Podicherti R."/>
            <person name="Tsui H.-C.T."/>
            <person name="Winkler M.E."/>
        </authorList>
    </citation>
    <scope>NUCLEOTIDE SEQUENCE</scope>
</reference>
<evidence type="ECO:0000259" key="2">
    <source>
        <dbReference type="Pfam" id="PF02591"/>
    </source>
</evidence>
<dbReference type="Pfam" id="PF02591">
    <property type="entry name" value="Zn_ribbon_9"/>
    <property type="match status" value="1"/>
</dbReference>
<dbReference type="EMBL" id="UINC01061634">
    <property type="protein sequence ID" value="SVB87417.1"/>
    <property type="molecule type" value="Genomic_DNA"/>
</dbReference>
<protein>
    <recommendedName>
        <fullName evidence="5">C4-type zinc ribbon domain-containing protein</fullName>
    </recommendedName>
</protein>
<feature type="domain" description="CT398-like coiled coil hairpin" evidence="3">
    <location>
        <begin position="11"/>
        <end position="183"/>
    </location>
</feature>